<accession>A0A3E0H9C4</accession>
<organism evidence="4 5">
    <name type="scientific">Paraperlucidibaca baekdonensis</name>
    <dbReference type="NCBI Taxonomy" id="748120"/>
    <lineage>
        <taxon>Bacteria</taxon>
        <taxon>Pseudomonadati</taxon>
        <taxon>Pseudomonadota</taxon>
        <taxon>Gammaproteobacteria</taxon>
        <taxon>Moraxellales</taxon>
        <taxon>Moraxellaceae</taxon>
        <taxon>Paraperlucidibaca</taxon>
    </lineage>
</organism>
<keyword evidence="5" id="KW-1185">Reference proteome</keyword>
<dbReference type="SUPFAM" id="SSF52172">
    <property type="entry name" value="CheY-like"/>
    <property type="match status" value="1"/>
</dbReference>
<keyword evidence="1 2" id="KW-0597">Phosphoprotein</keyword>
<dbReference type="InterPro" id="IPR001789">
    <property type="entry name" value="Sig_transdc_resp-reg_receiver"/>
</dbReference>
<dbReference type="InterPro" id="IPR011006">
    <property type="entry name" value="CheY-like_superfamily"/>
</dbReference>
<feature type="domain" description="Response regulatory" evidence="3">
    <location>
        <begin position="5"/>
        <end position="123"/>
    </location>
</feature>
<dbReference type="Gene3D" id="3.40.50.2300">
    <property type="match status" value="1"/>
</dbReference>
<comment type="caution">
    <text evidence="4">The sequence shown here is derived from an EMBL/GenBank/DDBJ whole genome shotgun (WGS) entry which is preliminary data.</text>
</comment>
<sequence>MSLQQVLLVDDEPDIRALVSLILQRLGGLTVRAASSGQEALDILQAGFEPDIILLDVMMPDMDGVQTLAEMRAMPEVAPLPICFLTAKIQPADIARWRALGVDDVLTKPFIPAKLVEQVRSCWEYVQRDRS</sequence>
<evidence type="ECO:0000313" key="4">
    <source>
        <dbReference type="EMBL" id="REH40295.1"/>
    </source>
</evidence>
<evidence type="ECO:0000256" key="2">
    <source>
        <dbReference type="PROSITE-ProRule" id="PRU00169"/>
    </source>
</evidence>
<evidence type="ECO:0000259" key="3">
    <source>
        <dbReference type="PROSITE" id="PS50110"/>
    </source>
</evidence>
<dbReference type="GO" id="GO:0000160">
    <property type="term" value="P:phosphorelay signal transduction system"/>
    <property type="evidence" value="ECO:0007669"/>
    <property type="project" value="InterPro"/>
</dbReference>
<dbReference type="PANTHER" id="PTHR44591">
    <property type="entry name" value="STRESS RESPONSE REGULATOR PROTEIN 1"/>
    <property type="match status" value="1"/>
</dbReference>
<dbReference type="PROSITE" id="PS50110">
    <property type="entry name" value="RESPONSE_REGULATORY"/>
    <property type="match status" value="1"/>
</dbReference>
<protein>
    <submittedName>
        <fullName evidence="4">Response regulator receiver domain-containing protein</fullName>
    </submittedName>
</protein>
<proteinExistence type="predicted"/>
<evidence type="ECO:0000256" key="1">
    <source>
        <dbReference type="ARBA" id="ARBA00022553"/>
    </source>
</evidence>
<name>A0A3E0H9C4_9GAMM</name>
<dbReference type="Pfam" id="PF00072">
    <property type="entry name" value="Response_reg"/>
    <property type="match status" value="1"/>
</dbReference>
<reference evidence="4 5" key="1">
    <citation type="submission" date="2018-08" db="EMBL/GenBank/DDBJ databases">
        <title>Genomic Encyclopedia of Type Strains, Phase IV (KMG-IV): sequencing the most valuable type-strain genomes for metagenomic binning, comparative biology and taxonomic classification.</title>
        <authorList>
            <person name="Goeker M."/>
        </authorList>
    </citation>
    <scope>NUCLEOTIDE SEQUENCE [LARGE SCALE GENOMIC DNA]</scope>
    <source>
        <strain evidence="4 5">DSM 26022</strain>
    </source>
</reference>
<dbReference type="EMBL" id="QUNR01000001">
    <property type="protein sequence ID" value="REH40295.1"/>
    <property type="molecule type" value="Genomic_DNA"/>
</dbReference>
<dbReference type="AlphaFoldDB" id="A0A3E0H9C4"/>
<dbReference type="Proteomes" id="UP000256774">
    <property type="component" value="Unassembled WGS sequence"/>
</dbReference>
<dbReference type="PANTHER" id="PTHR44591:SF3">
    <property type="entry name" value="RESPONSE REGULATORY DOMAIN-CONTAINING PROTEIN"/>
    <property type="match status" value="1"/>
</dbReference>
<gene>
    <name evidence="4" type="ORF">DFR26_0495</name>
</gene>
<dbReference type="RefSeq" id="WP_116207343.1">
    <property type="nucleotide sequence ID" value="NZ_QUNR01000001.1"/>
</dbReference>
<dbReference type="SMART" id="SM00448">
    <property type="entry name" value="REC"/>
    <property type="match status" value="1"/>
</dbReference>
<dbReference type="OrthoDB" id="9800897at2"/>
<dbReference type="InterPro" id="IPR050595">
    <property type="entry name" value="Bact_response_regulator"/>
</dbReference>
<evidence type="ECO:0000313" key="5">
    <source>
        <dbReference type="Proteomes" id="UP000256774"/>
    </source>
</evidence>
<feature type="modified residue" description="4-aspartylphosphate" evidence="2">
    <location>
        <position position="56"/>
    </location>
</feature>